<feature type="region of interest" description="Disordered" evidence="2">
    <location>
        <begin position="37"/>
        <end position="64"/>
    </location>
</feature>
<feature type="coiled-coil region" evidence="1">
    <location>
        <begin position="1149"/>
        <end position="1176"/>
    </location>
</feature>
<feature type="domain" description="RNase H type-1" evidence="3">
    <location>
        <begin position="687"/>
        <end position="816"/>
    </location>
</feature>
<sequence>MVDTRRTKSNATTMGPSHGFVVETSMQPHGIVAASALQSSSSALQPPSAAGIAEQPPHDPGTSTALQLPAPITGAALPRCPTIGAQQQPHHSTTGFAAQPHGYSDVVPVLEQIHSLPPLRSHLAYAPVYASNGALAQMPLGPMHNTLLDPRSQVDLHSRVDQLTQKVDDQNNLIGQLLRQINLNQGPNLGPSDEERRAHQHAGEQFERSQADMFAWSPSDMPGIDPDIICHRLHVNPASKPVVQKRRNFAPERVAIIEAEIDKLLAAGFIEEVSYSEWLANVVLVAKQEKGKWRVCVDYTDLNKACPKDNFPLPRIDQLVDSTSGNQLLSFMDAYSGYNQIMMYDDDKAKTSFIIERGTYCYKVMPFGLKNAGATYQRLVNKIFKEQIGRTMEFYVDDMLVKAPKRGDHLKNLTEAFSLLRQYRMKLNPSKCTFGVSSGRFLGYLVTQRGIEAHPRQIKAILEMKSPSTVKEIQSLTGRAAALNRFLSKSTDKCRPFFKALKKGQKDKWDEECEVAFQSLKTYLTSPPLLSKPVSGEDLFVYLAVSDSAVSSALIREELGAQHPIFYTSKALLDAETRYPKLEKLILALVVSARKLRPYYQAHRVIVMTDFPLRSILHSPDASQRLMKWAIELSQYDLLYRPKTAIKAQALADFVAEFTPSAEEEKLVSKKKESSRADKTSAEPDQPRDMWQLRVDGASNQKGAGAGVVIVTPDGTLLEQAITLGFPASNNEAEYEALLAGLRLAKELSIKKLAIYSDSQLITSQASGEYMAKHPRMILYLDKVQELLKAFPTFTIQQVPRAENAHADALASLGSALDTQFRRSIPVEHLDQPSIEEAERPDLMQIDEDPSWQEPIIDYLVNENLPQDKSEARKIKQKAARYYMKGDMLIRRSYYGPHLTCIKYPQTLEVLCKIHDGECGNHAGGRSLAQKALSIGYFWPTMRKDSTEYARRCDRCQRYKPVPGLPAEEYHPQNSPWPFMQWAIDLVGPMPTAPANKEMMIVATDYFTKWIEAEALSSTKEADVERFIWKNIICRFGCPQSIVTDNGTQFVGRQITAFFTKYGIKQHLSTPRYPQGNGQAEASNKIVLDCLKKRLEGAEGKWVDELPGVLWAYRTTKRRSTGETPFSLAYGTEAIIPPHITVPSMSIEVGSLDQNCRQMRVNLDLLEEEREKAITTNLLSMFAQQPAPFKEPDRDVQSLLNLGHVRAEIEFLADAILCKQKMEVSQIHNKEFHGNCSISKGCNLPSQ</sequence>
<protein>
    <submittedName>
        <fullName evidence="5">Uncharacterized protein</fullName>
    </submittedName>
</protein>
<dbReference type="GO" id="GO:0015074">
    <property type="term" value="P:DNA integration"/>
    <property type="evidence" value="ECO:0007669"/>
    <property type="project" value="InterPro"/>
</dbReference>
<evidence type="ECO:0000256" key="2">
    <source>
        <dbReference type="SAM" id="MobiDB-lite"/>
    </source>
</evidence>
<dbReference type="SUPFAM" id="SSF53098">
    <property type="entry name" value="Ribonuclease H-like"/>
    <property type="match status" value="2"/>
</dbReference>
<dbReference type="GO" id="GO:0004523">
    <property type="term" value="F:RNA-DNA hybrid ribonuclease activity"/>
    <property type="evidence" value="ECO:0007669"/>
    <property type="project" value="InterPro"/>
</dbReference>
<dbReference type="Pfam" id="PF17919">
    <property type="entry name" value="RT_RNaseH_2"/>
    <property type="match status" value="1"/>
</dbReference>
<dbReference type="PANTHER" id="PTHR48475">
    <property type="entry name" value="RIBONUCLEASE H"/>
    <property type="match status" value="1"/>
</dbReference>
<dbReference type="InterPro" id="IPR001584">
    <property type="entry name" value="Integrase_cat-core"/>
</dbReference>
<dbReference type="InterPro" id="IPR036397">
    <property type="entry name" value="RNaseH_sf"/>
</dbReference>
<dbReference type="PROSITE" id="PS50994">
    <property type="entry name" value="INTEGRASE"/>
    <property type="match status" value="1"/>
</dbReference>
<feature type="region of interest" description="Disordered" evidence="2">
    <location>
        <begin position="666"/>
        <end position="688"/>
    </location>
</feature>
<dbReference type="Gene3D" id="1.10.340.70">
    <property type="match status" value="1"/>
</dbReference>
<evidence type="ECO:0000313" key="6">
    <source>
        <dbReference type="Proteomes" id="UP001054821"/>
    </source>
</evidence>
<dbReference type="PANTHER" id="PTHR48475:SF2">
    <property type="entry name" value="RIBONUCLEASE H"/>
    <property type="match status" value="1"/>
</dbReference>
<dbReference type="CDD" id="cd09279">
    <property type="entry name" value="RNase_HI_like"/>
    <property type="match status" value="1"/>
</dbReference>
<evidence type="ECO:0000259" key="3">
    <source>
        <dbReference type="PROSITE" id="PS50879"/>
    </source>
</evidence>
<dbReference type="GO" id="GO:0003676">
    <property type="term" value="F:nucleic acid binding"/>
    <property type="evidence" value="ECO:0007669"/>
    <property type="project" value="InterPro"/>
</dbReference>
<dbReference type="Gene3D" id="3.30.70.270">
    <property type="match status" value="2"/>
</dbReference>
<dbReference type="Gene3D" id="3.10.10.10">
    <property type="entry name" value="HIV Type 1 Reverse Transcriptase, subunit A, domain 1"/>
    <property type="match status" value="1"/>
</dbReference>
<proteinExistence type="predicted"/>
<keyword evidence="1" id="KW-0175">Coiled coil</keyword>
<evidence type="ECO:0000313" key="5">
    <source>
        <dbReference type="EMBL" id="KAI5350292.1"/>
    </source>
</evidence>
<dbReference type="Pfam" id="PF00078">
    <property type="entry name" value="RVT_1"/>
    <property type="match status" value="1"/>
</dbReference>
<dbReference type="InterPro" id="IPR012337">
    <property type="entry name" value="RNaseH-like_sf"/>
</dbReference>
<dbReference type="InterPro" id="IPR041577">
    <property type="entry name" value="RT_RNaseH_2"/>
</dbReference>
<reference evidence="5 6" key="1">
    <citation type="journal article" date="2022" name="G3 (Bethesda)">
        <title>Whole-genome sequence and methylome profiling of the almond [Prunus dulcis (Mill.) D.A. Webb] cultivar 'Nonpareil'.</title>
        <authorList>
            <person name="D'Amico-Willman K.M."/>
            <person name="Ouma W.Z."/>
            <person name="Meulia T."/>
            <person name="Sideli G.M."/>
            <person name="Gradziel T.M."/>
            <person name="Fresnedo-Ramirez J."/>
        </authorList>
    </citation>
    <scope>NUCLEOTIDE SEQUENCE [LARGE SCALE GENOMIC DNA]</scope>
    <source>
        <strain evidence="5">Clone GOH B32 T37-40</strain>
    </source>
</reference>
<organism evidence="5 6">
    <name type="scientific">Prunus dulcis</name>
    <name type="common">Almond</name>
    <name type="synonym">Amygdalus dulcis</name>
    <dbReference type="NCBI Taxonomy" id="3755"/>
    <lineage>
        <taxon>Eukaryota</taxon>
        <taxon>Viridiplantae</taxon>
        <taxon>Streptophyta</taxon>
        <taxon>Embryophyta</taxon>
        <taxon>Tracheophyta</taxon>
        <taxon>Spermatophyta</taxon>
        <taxon>Magnoliopsida</taxon>
        <taxon>eudicotyledons</taxon>
        <taxon>Gunneridae</taxon>
        <taxon>Pentapetalae</taxon>
        <taxon>rosids</taxon>
        <taxon>fabids</taxon>
        <taxon>Rosales</taxon>
        <taxon>Rosaceae</taxon>
        <taxon>Amygdaloideae</taxon>
        <taxon>Amygdaleae</taxon>
        <taxon>Prunus</taxon>
    </lineage>
</organism>
<dbReference type="Pfam" id="PF00665">
    <property type="entry name" value="rve"/>
    <property type="match status" value="1"/>
</dbReference>
<dbReference type="InterPro" id="IPR000477">
    <property type="entry name" value="RT_dom"/>
</dbReference>
<dbReference type="CDD" id="cd01647">
    <property type="entry name" value="RT_LTR"/>
    <property type="match status" value="1"/>
</dbReference>
<feature type="domain" description="Integrase catalytic" evidence="4">
    <location>
        <begin position="972"/>
        <end position="1133"/>
    </location>
</feature>
<comment type="caution">
    <text evidence="5">The sequence shown here is derived from an EMBL/GenBank/DDBJ whole genome shotgun (WGS) entry which is preliminary data.</text>
</comment>
<dbReference type="AlphaFoldDB" id="A0AAD4ZLK7"/>
<dbReference type="InterPro" id="IPR002156">
    <property type="entry name" value="RNaseH_domain"/>
</dbReference>
<dbReference type="InterPro" id="IPR041588">
    <property type="entry name" value="Integrase_H2C2"/>
</dbReference>
<dbReference type="Gene3D" id="3.30.420.10">
    <property type="entry name" value="Ribonuclease H-like superfamily/Ribonuclease H"/>
    <property type="match status" value="2"/>
</dbReference>
<dbReference type="PROSITE" id="PS50879">
    <property type="entry name" value="RNASE_H_1"/>
    <property type="match status" value="1"/>
</dbReference>
<name>A0AAD4ZLK7_PRUDU</name>
<gene>
    <name evidence="5" type="ORF">L3X38_003183</name>
</gene>
<evidence type="ECO:0000259" key="4">
    <source>
        <dbReference type="PROSITE" id="PS50994"/>
    </source>
</evidence>
<accession>A0AAD4ZLK7</accession>
<keyword evidence="6" id="KW-1185">Reference proteome</keyword>
<dbReference type="Pfam" id="PF17921">
    <property type="entry name" value="Integrase_H2C2"/>
    <property type="match status" value="1"/>
</dbReference>
<dbReference type="EMBL" id="JAJFAZ020000001">
    <property type="protein sequence ID" value="KAI5350292.1"/>
    <property type="molecule type" value="Genomic_DNA"/>
</dbReference>
<dbReference type="InterPro" id="IPR043128">
    <property type="entry name" value="Rev_trsase/Diguanyl_cyclase"/>
</dbReference>
<dbReference type="Pfam" id="PF13456">
    <property type="entry name" value="RVT_3"/>
    <property type="match status" value="1"/>
</dbReference>
<dbReference type="Proteomes" id="UP001054821">
    <property type="component" value="Chromosome 1"/>
</dbReference>
<dbReference type="SUPFAM" id="SSF56672">
    <property type="entry name" value="DNA/RNA polymerases"/>
    <property type="match status" value="1"/>
</dbReference>
<evidence type="ECO:0000256" key="1">
    <source>
        <dbReference type="SAM" id="Coils"/>
    </source>
</evidence>
<feature type="compositionally biased region" description="Low complexity" evidence="2">
    <location>
        <begin position="37"/>
        <end position="50"/>
    </location>
</feature>
<dbReference type="InterPro" id="IPR043502">
    <property type="entry name" value="DNA/RNA_pol_sf"/>
</dbReference>